<reference evidence="7 8" key="1">
    <citation type="submission" date="2019-08" db="EMBL/GenBank/DDBJ databases">
        <title>Genome of Aequorivita lipolytica Y10-2 (type strain).</title>
        <authorList>
            <person name="Bowman J.P."/>
        </authorList>
    </citation>
    <scope>NUCLEOTIDE SEQUENCE [LARGE SCALE GENOMIC DNA]</scope>
    <source>
        <strain evidence="7 8">Y10-2</strain>
    </source>
</reference>
<dbReference type="Pfam" id="PF03073">
    <property type="entry name" value="TspO_MBR"/>
    <property type="match status" value="1"/>
</dbReference>
<dbReference type="PANTHER" id="PTHR10057:SF0">
    <property type="entry name" value="TRANSLOCATOR PROTEIN"/>
    <property type="match status" value="1"/>
</dbReference>
<keyword evidence="4 6" id="KW-1133">Transmembrane helix</keyword>
<dbReference type="GO" id="GO:0016020">
    <property type="term" value="C:membrane"/>
    <property type="evidence" value="ECO:0007669"/>
    <property type="project" value="UniProtKB-SubCell"/>
</dbReference>
<feature type="transmembrane region" description="Helical" evidence="6">
    <location>
        <begin position="5"/>
        <end position="24"/>
    </location>
</feature>
<keyword evidence="3 6" id="KW-0812">Transmembrane</keyword>
<dbReference type="PIRSF" id="PIRSF005859">
    <property type="entry name" value="PBR"/>
    <property type="match status" value="1"/>
</dbReference>
<evidence type="ECO:0000256" key="4">
    <source>
        <dbReference type="ARBA" id="ARBA00022989"/>
    </source>
</evidence>
<name>A0A5C6YM66_9FLAO</name>
<proteinExistence type="inferred from homology"/>
<dbReference type="GO" id="GO:0033013">
    <property type="term" value="P:tetrapyrrole metabolic process"/>
    <property type="evidence" value="ECO:0007669"/>
    <property type="project" value="UniProtKB-ARBA"/>
</dbReference>
<evidence type="ECO:0000256" key="3">
    <source>
        <dbReference type="ARBA" id="ARBA00022692"/>
    </source>
</evidence>
<evidence type="ECO:0000313" key="7">
    <source>
        <dbReference type="EMBL" id="TXD68432.1"/>
    </source>
</evidence>
<evidence type="ECO:0000256" key="6">
    <source>
        <dbReference type="SAM" id="Phobius"/>
    </source>
</evidence>
<evidence type="ECO:0000313" key="8">
    <source>
        <dbReference type="Proteomes" id="UP000321945"/>
    </source>
</evidence>
<gene>
    <name evidence="7" type="ORF">ESV24_12190</name>
</gene>
<dbReference type="CDD" id="cd15904">
    <property type="entry name" value="TSPO_MBR"/>
    <property type="match status" value="1"/>
</dbReference>
<protein>
    <submittedName>
        <fullName evidence="7">Tryptophan-rich sensory protein</fullName>
    </submittedName>
</protein>
<evidence type="ECO:0000256" key="5">
    <source>
        <dbReference type="ARBA" id="ARBA00023136"/>
    </source>
</evidence>
<dbReference type="PANTHER" id="PTHR10057">
    <property type="entry name" value="PERIPHERAL-TYPE BENZODIAZEPINE RECEPTOR"/>
    <property type="match status" value="1"/>
</dbReference>
<feature type="transmembrane region" description="Helical" evidence="6">
    <location>
        <begin position="44"/>
        <end position="67"/>
    </location>
</feature>
<dbReference type="EMBL" id="VORU01000011">
    <property type="protein sequence ID" value="TXD68432.1"/>
    <property type="molecule type" value="Genomic_DNA"/>
</dbReference>
<dbReference type="RefSeq" id="WP_111816009.1">
    <property type="nucleotide sequence ID" value="NZ_CBCRZQ010000005.1"/>
</dbReference>
<comment type="caution">
    <text evidence="7">The sequence shown here is derived from an EMBL/GenBank/DDBJ whole genome shotgun (WGS) entry which is preliminary data.</text>
</comment>
<keyword evidence="8" id="KW-1185">Reference proteome</keyword>
<dbReference type="InterPro" id="IPR004307">
    <property type="entry name" value="TspO_MBR"/>
</dbReference>
<evidence type="ECO:0000256" key="1">
    <source>
        <dbReference type="ARBA" id="ARBA00004141"/>
    </source>
</evidence>
<dbReference type="Gene3D" id="1.20.1260.100">
    <property type="entry name" value="TspO/MBR protein"/>
    <property type="match status" value="1"/>
</dbReference>
<accession>A0A5C6YM66</accession>
<feature type="transmembrane region" description="Helical" evidence="6">
    <location>
        <begin position="74"/>
        <end position="93"/>
    </location>
</feature>
<comment type="subcellular location">
    <subcellularLocation>
        <location evidence="1">Membrane</location>
        <topology evidence="1">Multi-pass membrane protein</topology>
    </subcellularLocation>
</comment>
<feature type="transmembrane region" description="Helical" evidence="6">
    <location>
        <begin position="128"/>
        <end position="150"/>
    </location>
</feature>
<dbReference type="AlphaFoldDB" id="A0A5C6YM66"/>
<organism evidence="7 8">
    <name type="scientific">Aequorivita lipolytica</name>
    <dbReference type="NCBI Taxonomy" id="153267"/>
    <lineage>
        <taxon>Bacteria</taxon>
        <taxon>Pseudomonadati</taxon>
        <taxon>Bacteroidota</taxon>
        <taxon>Flavobacteriia</taxon>
        <taxon>Flavobacteriales</taxon>
        <taxon>Flavobacteriaceae</taxon>
        <taxon>Aequorivita</taxon>
    </lineage>
</organism>
<sequence>MIYRLILFLILNFGSIGLGSLMAGKGPRSEWYAGINKAPWTPPGWVFGASWTVIMICFSIYLAYLWPVVENKKLLIGMLILHYILNLAWNPVFFYYHQLLAGLFIISALTLVIAFFMFFYWPEVTYKSLLVAPYFIWLLIATSLNAYSLIKN</sequence>
<dbReference type="FunFam" id="1.20.1260.100:FF:000001">
    <property type="entry name" value="translocator protein 2"/>
    <property type="match status" value="1"/>
</dbReference>
<dbReference type="OrthoDB" id="9795496at2"/>
<comment type="similarity">
    <text evidence="2">Belongs to the TspO/BZRP family.</text>
</comment>
<dbReference type="InterPro" id="IPR038330">
    <property type="entry name" value="TspO/MBR-related_sf"/>
</dbReference>
<dbReference type="Proteomes" id="UP000321945">
    <property type="component" value="Unassembled WGS sequence"/>
</dbReference>
<evidence type="ECO:0000256" key="2">
    <source>
        <dbReference type="ARBA" id="ARBA00007524"/>
    </source>
</evidence>
<feature type="transmembrane region" description="Helical" evidence="6">
    <location>
        <begin position="99"/>
        <end position="121"/>
    </location>
</feature>
<keyword evidence="5 6" id="KW-0472">Membrane</keyword>